<dbReference type="Proteomes" id="UP000031668">
    <property type="component" value="Unassembled WGS sequence"/>
</dbReference>
<accession>A0A0C2JAU8</accession>
<sequence length="151" mass="17388">MFKKSPNKHEPLSFNLFYGSTLYALAGILSLVSLRFVIFVHRELITSLRPIFILFFLTIFTKRPFRQIELVYGLIISLGLLIYTGPKLDKTLLMSKVVGNALLVLYLILDASSGVRIDRLKAEYMFNPLHREFCCIYYSPFIPAIYATLIK</sequence>
<feature type="transmembrane region" description="Helical" evidence="1">
    <location>
        <begin position="12"/>
        <end position="38"/>
    </location>
</feature>
<protein>
    <submittedName>
        <fullName evidence="2">Uncharacterized protein</fullName>
    </submittedName>
</protein>
<reference evidence="2 3" key="1">
    <citation type="journal article" date="2014" name="Genome Biol. Evol.">
        <title>The genome of the myxosporean Thelohanellus kitauei shows adaptations to nutrient acquisition within its fish host.</title>
        <authorList>
            <person name="Yang Y."/>
            <person name="Xiong J."/>
            <person name="Zhou Z."/>
            <person name="Huo F."/>
            <person name="Miao W."/>
            <person name="Ran C."/>
            <person name="Liu Y."/>
            <person name="Zhang J."/>
            <person name="Feng J."/>
            <person name="Wang M."/>
            <person name="Wang M."/>
            <person name="Wang L."/>
            <person name="Yao B."/>
        </authorList>
    </citation>
    <scope>NUCLEOTIDE SEQUENCE [LARGE SCALE GENOMIC DNA]</scope>
    <source>
        <strain evidence="2">Wuqing</strain>
    </source>
</reference>
<keyword evidence="3" id="KW-1185">Reference proteome</keyword>
<dbReference type="AlphaFoldDB" id="A0A0C2JAU8"/>
<name>A0A0C2JAU8_THEKT</name>
<organism evidence="2 3">
    <name type="scientific">Thelohanellus kitauei</name>
    <name type="common">Myxosporean</name>
    <dbReference type="NCBI Taxonomy" id="669202"/>
    <lineage>
        <taxon>Eukaryota</taxon>
        <taxon>Metazoa</taxon>
        <taxon>Cnidaria</taxon>
        <taxon>Myxozoa</taxon>
        <taxon>Myxosporea</taxon>
        <taxon>Bivalvulida</taxon>
        <taxon>Platysporina</taxon>
        <taxon>Myxobolidae</taxon>
        <taxon>Thelohanellus</taxon>
    </lineage>
</organism>
<keyword evidence="1" id="KW-0812">Transmembrane</keyword>
<proteinExistence type="predicted"/>
<evidence type="ECO:0000313" key="2">
    <source>
        <dbReference type="EMBL" id="KII74984.1"/>
    </source>
</evidence>
<keyword evidence="1" id="KW-1133">Transmembrane helix</keyword>
<evidence type="ECO:0000256" key="1">
    <source>
        <dbReference type="SAM" id="Phobius"/>
    </source>
</evidence>
<feature type="transmembrane region" description="Helical" evidence="1">
    <location>
        <begin position="68"/>
        <end position="85"/>
    </location>
</feature>
<comment type="caution">
    <text evidence="2">The sequence shown here is derived from an EMBL/GenBank/DDBJ whole genome shotgun (WGS) entry which is preliminary data.</text>
</comment>
<dbReference type="EMBL" id="JWZT01000106">
    <property type="protein sequence ID" value="KII74984.1"/>
    <property type="molecule type" value="Genomic_DNA"/>
</dbReference>
<evidence type="ECO:0000313" key="3">
    <source>
        <dbReference type="Proteomes" id="UP000031668"/>
    </source>
</evidence>
<feature type="transmembrane region" description="Helical" evidence="1">
    <location>
        <begin position="91"/>
        <end position="109"/>
    </location>
</feature>
<keyword evidence="1" id="KW-0472">Membrane</keyword>
<gene>
    <name evidence="2" type="ORF">RF11_16126</name>
</gene>
<feature type="transmembrane region" description="Helical" evidence="1">
    <location>
        <begin position="44"/>
        <end position="61"/>
    </location>
</feature>